<sequence>MHHEIDTDTPGYVYETVANHIARRIETGDLKPNQPLPSERVLAEEYGVSLGTARHATKLLRERKFVVTISSKGTYVADPRNRTASNC</sequence>
<dbReference type="SUPFAM" id="SSF46785">
    <property type="entry name" value="Winged helix' DNA-binding domain"/>
    <property type="match status" value="1"/>
</dbReference>
<dbReference type="EMBL" id="CP113836">
    <property type="protein sequence ID" value="WAL65959.1"/>
    <property type="molecule type" value="Genomic_DNA"/>
</dbReference>
<proteinExistence type="predicted"/>
<evidence type="ECO:0000256" key="2">
    <source>
        <dbReference type="ARBA" id="ARBA00023125"/>
    </source>
</evidence>
<accession>A0ABY7B0Z5</accession>
<dbReference type="InterPro" id="IPR000524">
    <property type="entry name" value="Tscrpt_reg_HTH_GntR"/>
</dbReference>
<keyword evidence="2" id="KW-0238">DNA-binding</keyword>
<dbReference type="Pfam" id="PF00392">
    <property type="entry name" value="GntR"/>
    <property type="match status" value="1"/>
</dbReference>
<dbReference type="PROSITE" id="PS50949">
    <property type="entry name" value="HTH_GNTR"/>
    <property type="match status" value="1"/>
</dbReference>
<evidence type="ECO:0000313" key="5">
    <source>
        <dbReference type="EMBL" id="WAL65959.1"/>
    </source>
</evidence>
<evidence type="ECO:0000313" key="6">
    <source>
        <dbReference type="Proteomes" id="UP001163203"/>
    </source>
</evidence>
<dbReference type="CDD" id="cd07377">
    <property type="entry name" value="WHTH_GntR"/>
    <property type="match status" value="1"/>
</dbReference>
<evidence type="ECO:0000259" key="4">
    <source>
        <dbReference type="PROSITE" id="PS50949"/>
    </source>
</evidence>
<reference evidence="5" key="1">
    <citation type="submission" date="2022-11" db="EMBL/GenBank/DDBJ databases">
        <authorList>
            <person name="Mo P."/>
        </authorList>
    </citation>
    <scope>NUCLEOTIDE SEQUENCE</scope>
    <source>
        <strain evidence="5">HUAS 11-8</strain>
    </source>
</reference>
<dbReference type="PANTHER" id="PTHR44846">
    <property type="entry name" value="MANNOSYL-D-GLYCERATE TRANSPORT/METABOLISM SYSTEM REPRESSOR MNGR-RELATED"/>
    <property type="match status" value="1"/>
</dbReference>
<keyword evidence="1" id="KW-0805">Transcription regulation</keyword>
<evidence type="ECO:0000256" key="3">
    <source>
        <dbReference type="ARBA" id="ARBA00023163"/>
    </source>
</evidence>
<protein>
    <submittedName>
        <fullName evidence="5">Winged helix-turn-helix domain-containing protein</fullName>
    </submittedName>
</protein>
<dbReference type="InterPro" id="IPR036390">
    <property type="entry name" value="WH_DNA-bd_sf"/>
</dbReference>
<dbReference type="RefSeq" id="WP_268756103.1">
    <property type="nucleotide sequence ID" value="NZ_CP113836.1"/>
</dbReference>
<organism evidence="5 6">
    <name type="scientific">Amycolatopsis cynarae</name>
    <dbReference type="NCBI Taxonomy" id="2995223"/>
    <lineage>
        <taxon>Bacteria</taxon>
        <taxon>Bacillati</taxon>
        <taxon>Actinomycetota</taxon>
        <taxon>Actinomycetes</taxon>
        <taxon>Pseudonocardiales</taxon>
        <taxon>Pseudonocardiaceae</taxon>
        <taxon>Amycolatopsis</taxon>
    </lineage>
</organism>
<dbReference type="Proteomes" id="UP001163203">
    <property type="component" value="Chromosome"/>
</dbReference>
<keyword evidence="6" id="KW-1185">Reference proteome</keyword>
<feature type="domain" description="HTH gntR-type" evidence="4">
    <location>
        <begin position="11"/>
        <end position="79"/>
    </location>
</feature>
<dbReference type="InterPro" id="IPR036388">
    <property type="entry name" value="WH-like_DNA-bd_sf"/>
</dbReference>
<keyword evidence="3" id="KW-0804">Transcription</keyword>
<dbReference type="InterPro" id="IPR050679">
    <property type="entry name" value="Bact_HTH_transcr_reg"/>
</dbReference>
<gene>
    <name evidence="5" type="ORF">ORV05_34765</name>
</gene>
<dbReference type="SMART" id="SM00345">
    <property type="entry name" value="HTH_GNTR"/>
    <property type="match status" value="1"/>
</dbReference>
<evidence type="ECO:0000256" key="1">
    <source>
        <dbReference type="ARBA" id="ARBA00023015"/>
    </source>
</evidence>
<dbReference type="PANTHER" id="PTHR44846:SF17">
    <property type="entry name" value="GNTR-FAMILY TRANSCRIPTIONAL REGULATOR"/>
    <property type="match status" value="1"/>
</dbReference>
<name>A0ABY7B0Z5_9PSEU</name>
<dbReference type="Gene3D" id="1.10.10.10">
    <property type="entry name" value="Winged helix-like DNA-binding domain superfamily/Winged helix DNA-binding domain"/>
    <property type="match status" value="1"/>
</dbReference>